<feature type="region of interest" description="Disordered" evidence="1">
    <location>
        <begin position="295"/>
        <end position="346"/>
    </location>
</feature>
<keyword evidence="4" id="KW-1185">Reference proteome</keyword>
<organism evidence="3 4">
    <name type="scientific">Lithohypha guttulata</name>
    <dbReference type="NCBI Taxonomy" id="1690604"/>
    <lineage>
        <taxon>Eukaryota</taxon>
        <taxon>Fungi</taxon>
        <taxon>Dikarya</taxon>
        <taxon>Ascomycota</taxon>
        <taxon>Pezizomycotina</taxon>
        <taxon>Eurotiomycetes</taxon>
        <taxon>Chaetothyriomycetidae</taxon>
        <taxon>Chaetothyriales</taxon>
        <taxon>Trichomeriaceae</taxon>
        <taxon>Lithohypha</taxon>
    </lineage>
</organism>
<dbReference type="Gene3D" id="3.30.1370.50">
    <property type="entry name" value="R3H-like domain"/>
    <property type="match status" value="1"/>
</dbReference>
<evidence type="ECO:0000259" key="2">
    <source>
        <dbReference type="PROSITE" id="PS51061"/>
    </source>
</evidence>
<dbReference type="GO" id="GO:0003676">
    <property type="term" value="F:nucleic acid binding"/>
    <property type="evidence" value="ECO:0007669"/>
    <property type="project" value="UniProtKB-UniRule"/>
</dbReference>
<sequence>MKRNRKLAAALSIPDDHENDHVPYSTTTLKLYLENPTWCHEYEEILRLFAADPNEKRYRFKPMRARQRQFIHSLAEDFGFDGESVDPEPHRHIHLFKTPKFVAAPMKTLAQAARIRRAQLNVQTPVDGASTPERRADEVKPPEYNGLLLKQPRFGLTEDELRPCIRSAAPMNDFEVLFLSAIDGIALIPRNEWEGQEQVQTLLETLQPIVSAAVAREGFASSAVLCEFDLSVSNTEPQIVHEAGQGASAGRTTAGGWSQVAAKRSVPMAVPTVAPVGQRSSFTVLGSKLAEAKKKRKEDQLLEKRRRELQSEPVVDDWSAEVEREEEIRSRNQSDHEEGANSTVLT</sequence>
<feature type="compositionally biased region" description="Acidic residues" evidence="1">
    <location>
        <begin position="314"/>
        <end position="325"/>
    </location>
</feature>
<dbReference type="InterPro" id="IPR036867">
    <property type="entry name" value="R3H_dom_sf"/>
</dbReference>
<protein>
    <submittedName>
        <fullName evidence="3">FKBP12-associated protein</fullName>
    </submittedName>
</protein>
<comment type="caution">
    <text evidence="3">The sequence shown here is derived from an EMBL/GenBank/DDBJ whole genome shotgun (WGS) entry which is preliminary data.</text>
</comment>
<reference evidence="3 4" key="1">
    <citation type="submission" date="2023-08" db="EMBL/GenBank/DDBJ databases">
        <title>Black Yeasts Isolated from many extreme environments.</title>
        <authorList>
            <person name="Coleine C."/>
            <person name="Stajich J.E."/>
            <person name="Selbmann L."/>
        </authorList>
    </citation>
    <scope>NUCLEOTIDE SEQUENCE [LARGE SCALE GENOMIC DNA]</scope>
    <source>
        <strain evidence="3 4">CCFEE 5910</strain>
    </source>
</reference>
<feature type="compositionally biased region" description="Basic and acidic residues" evidence="1">
    <location>
        <begin position="297"/>
        <end position="310"/>
    </location>
</feature>
<dbReference type="FunFam" id="3.30.1370.50:FF:000006">
    <property type="entry name" value="NF-X1 finger transcription factor"/>
    <property type="match status" value="1"/>
</dbReference>
<dbReference type="Proteomes" id="UP001309876">
    <property type="component" value="Unassembled WGS sequence"/>
</dbReference>
<dbReference type="SUPFAM" id="SSF82708">
    <property type="entry name" value="R3H domain"/>
    <property type="match status" value="1"/>
</dbReference>
<dbReference type="InterPro" id="IPR001374">
    <property type="entry name" value="R3H_dom"/>
</dbReference>
<feature type="compositionally biased region" description="Basic and acidic residues" evidence="1">
    <location>
        <begin position="326"/>
        <end position="339"/>
    </location>
</feature>
<dbReference type="EMBL" id="JAVRRJ010000007">
    <property type="protein sequence ID" value="KAK5082838.1"/>
    <property type="molecule type" value="Genomic_DNA"/>
</dbReference>
<accession>A0AAN7YEM7</accession>
<gene>
    <name evidence="3" type="primary">FAP1</name>
    <name evidence="3" type="ORF">LTR05_006719</name>
</gene>
<dbReference type="SMART" id="SM00393">
    <property type="entry name" value="R3H"/>
    <property type="match status" value="1"/>
</dbReference>
<name>A0AAN7YEM7_9EURO</name>
<evidence type="ECO:0000313" key="4">
    <source>
        <dbReference type="Proteomes" id="UP001309876"/>
    </source>
</evidence>
<evidence type="ECO:0000313" key="3">
    <source>
        <dbReference type="EMBL" id="KAK5082838.1"/>
    </source>
</evidence>
<dbReference type="Pfam" id="PF01424">
    <property type="entry name" value="R3H"/>
    <property type="match status" value="1"/>
</dbReference>
<evidence type="ECO:0000256" key="1">
    <source>
        <dbReference type="SAM" id="MobiDB-lite"/>
    </source>
</evidence>
<proteinExistence type="predicted"/>
<dbReference type="InterPro" id="IPR034077">
    <property type="entry name" value="R3H_FAP1"/>
</dbReference>
<dbReference type="CDD" id="cd06006">
    <property type="entry name" value="R3H_unknown_2"/>
    <property type="match status" value="1"/>
</dbReference>
<feature type="domain" description="R3H" evidence="2">
    <location>
        <begin position="36"/>
        <end position="99"/>
    </location>
</feature>
<dbReference type="PROSITE" id="PS51061">
    <property type="entry name" value="R3H"/>
    <property type="match status" value="1"/>
</dbReference>
<dbReference type="AlphaFoldDB" id="A0AAN7YEM7"/>